<feature type="compositionally biased region" description="Low complexity" evidence="1">
    <location>
        <begin position="513"/>
        <end position="528"/>
    </location>
</feature>
<name>A0ABD2K3L6_9BILA</name>
<dbReference type="AlphaFoldDB" id="A0ABD2K3L6"/>
<feature type="compositionally biased region" description="Polar residues" evidence="1">
    <location>
        <begin position="379"/>
        <end position="397"/>
    </location>
</feature>
<accession>A0ABD2K3L6</accession>
<feature type="compositionally biased region" description="Polar residues" evidence="1">
    <location>
        <begin position="328"/>
        <end position="362"/>
    </location>
</feature>
<proteinExistence type="predicted"/>
<feature type="compositionally biased region" description="Polar residues" evidence="1">
    <location>
        <begin position="425"/>
        <end position="457"/>
    </location>
</feature>
<reference evidence="2 3" key="1">
    <citation type="submission" date="2024-10" db="EMBL/GenBank/DDBJ databases">
        <authorList>
            <person name="Kim D."/>
        </authorList>
    </citation>
    <scope>NUCLEOTIDE SEQUENCE [LARGE SCALE GENOMIC DNA]</scope>
    <source>
        <strain evidence="2">BH-2024</strain>
    </source>
</reference>
<comment type="caution">
    <text evidence="2">The sequence shown here is derived from an EMBL/GenBank/DDBJ whole genome shotgun (WGS) entry which is preliminary data.</text>
</comment>
<feature type="compositionally biased region" description="Basic and acidic residues" evidence="1">
    <location>
        <begin position="363"/>
        <end position="378"/>
    </location>
</feature>
<feature type="compositionally biased region" description="Basic and acidic residues" evidence="1">
    <location>
        <begin position="312"/>
        <end position="327"/>
    </location>
</feature>
<feature type="region of interest" description="Disordered" evidence="1">
    <location>
        <begin position="512"/>
        <end position="535"/>
    </location>
</feature>
<organism evidence="2 3">
    <name type="scientific">Heterodera trifolii</name>
    <dbReference type="NCBI Taxonomy" id="157864"/>
    <lineage>
        <taxon>Eukaryota</taxon>
        <taxon>Metazoa</taxon>
        <taxon>Ecdysozoa</taxon>
        <taxon>Nematoda</taxon>
        <taxon>Chromadorea</taxon>
        <taxon>Rhabditida</taxon>
        <taxon>Tylenchina</taxon>
        <taxon>Tylenchomorpha</taxon>
        <taxon>Tylenchoidea</taxon>
        <taxon>Heteroderidae</taxon>
        <taxon>Heteroderinae</taxon>
        <taxon>Heterodera</taxon>
    </lineage>
</organism>
<sequence>MSVDFSETDEALNDLNCLFFQMKNKKFSFSLMSKVAQKFDDGGVAAEITLPYSVYTEAIQLLASARFEIDYRVVIHFLPTFKAIFLRLSYDDWQRAMELFFRVNELRQTHRGFPREAMHTLSHSYSLSLLENANFNKEIERTSEFLFTDYGESANFIDNRFEWHCRQLSFLILLEGPTLMDRIVNKVLEDRTETVMLNFVKFVKCTPGLLNCAPPVALLKKLREAVDREGQHLLLVRLKFGLTSQCDNIKRIEDIGQSSFGIVHDCGPLFDNSEKNSIEMAPVQPNRDKVSTQPNADKLPTQANNDMSTQPNRDKVSTQLNKDKVSTNRETLSTQPNADKLPTQSNNDMSTQPNRDNVSTQLNKDKVSTQPNRDKLSTNRENLSAQPNTDNLSTRNMPNRDKLPNQPNKDNLSTRNMPSRDKLPNQPNKDSLSTRNMPNRDTLPNQPNKDNLSTRNMTNRDKLLAQALYEIGEKMQDEMQQGSEKLLNKIGQHFKQIDTKLFFMESKLEHLSRNQWQNRQNPSSSNSRGEVSRGGGGLANFFERKTPFRTNFYDDYDQFLMDEHQFRFELL</sequence>
<feature type="compositionally biased region" description="Polar residues" evidence="1">
    <location>
        <begin position="405"/>
        <end position="417"/>
    </location>
</feature>
<keyword evidence="3" id="KW-1185">Reference proteome</keyword>
<evidence type="ECO:0000256" key="1">
    <source>
        <dbReference type="SAM" id="MobiDB-lite"/>
    </source>
</evidence>
<dbReference type="EMBL" id="JBICBT010000846">
    <property type="protein sequence ID" value="KAL3097239.1"/>
    <property type="molecule type" value="Genomic_DNA"/>
</dbReference>
<protein>
    <submittedName>
        <fullName evidence="2">Uncharacterized protein</fullName>
    </submittedName>
</protein>
<feature type="compositionally biased region" description="Polar residues" evidence="1">
    <location>
        <begin position="291"/>
        <end position="311"/>
    </location>
</feature>
<evidence type="ECO:0000313" key="3">
    <source>
        <dbReference type="Proteomes" id="UP001620626"/>
    </source>
</evidence>
<feature type="region of interest" description="Disordered" evidence="1">
    <location>
        <begin position="282"/>
        <end position="459"/>
    </location>
</feature>
<gene>
    <name evidence="2" type="ORF">niasHT_030234</name>
</gene>
<evidence type="ECO:0000313" key="2">
    <source>
        <dbReference type="EMBL" id="KAL3097239.1"/>
    </source>
</evidence>
<dbReference type="Proteomes" id="UP001620626">
    <property type="component" value="Unassembled WGS sequence"/>
</dbReference>